<feature type="transmembrane region" description="Helical" evidence="47">
    <location>
        <begin position="361"/>
        <end position="380"/>
    </location>
</feature>
<comment type="catalytic activity">
    <reaction evidence="17">
        <text>glycyl-L-glutamate(out) + 2 H(+)(out) = glycyl-L-glutamate(in) + 2 H(+)(in)</text>
        <dbReference type="Rhea" id="RHEA:71691"/>
        <dbReference type="ChEBI" id="CHEBI:15378"/>
        <dbReference type="ChEBI" id="CHEBI:73784"/>
    </reaction>
    <physiologicalReaction direction="left-to-right" evidence="17">
        <dbReference type="Rhea" id="RHEA:71692"/>
    </physiologicalReaction>
</comment>
<evidence type="ECO:0000313" key="48">
    <source>
        <dbReference type="Ensembl" id="ENSCGRP00001026428.1"/>
    </source>
</evidence>
<evidence type="ECO:0000256" key="44">
    <source>
        <dbReference type="ARBA" id="ARBA00052590"/>
    </source>
</evidence>
<evidence type="ECO:0000256" key="3">
    <source>
        <dbReference type="ARBA" id="ARBA00022448"/>
    </source>
</evidence>
<evidence type="ECO:0000256" key="21">
    <source>
        <dbReference type="ARBA" id="ARBA00036681"/>
    </source>
</evidence>
<comment type="function">
    <text evidence="28">Electrogenic proton-coupled amino-acid transporter that transports oligopeptides of 2 to 4 amino acids with a preference for dipeptides. Transports neutral and monovalently charged peptides with a proton to peptide stoichiometry of 1:1 or 2:1. Primarily responsible for the absorption of dietary di- and tripeptides from the small intestinal lumen. Mediates transepithelial transport of muramyl and N-formylated bacterial dipeptides contributing to recognition of pathogenic bacteria by the mucosal immune system.</text>
</comment>
<keyword evidence="5 46" id="KW-0812">Transmembrane</keyword>
<evidence type="ECO:0000256" key="29">
    <source>
        <dbReference type="ARBA" id="ARBA00050347"/>
    </source>
</evidence>
<evidence type="ECO:0000256" key="10">
    <source>
        <dbReference type="ARBA" id="ARBA00023136"/>
    </source>
</evidence>
<evidence type="ECO:0000256" key="15">
    <source>
        <dbReference type="ARBA" id="ARBA00034998"/>
    </source>
</evidence>
<comment type="catalytic activity">
    <reaction evidence="13">
        <text>a dipeptide(out) + H(+)(out) = a dipeptide(in) + H(+)(in)</text>
        <dbReference type="Rhea" id="RHEA:64392"/>
        <dbReference type="ChEBI" id="CHEBI:15378"/>
        <dbReference type="ChEBI" id="CHEBI:90799"/>
    </reaction>
    <physiologicalReaction direction="left-to-right" evidence="13">
        <dbReference type="Rhea" id="RHEA:64393"/>
    </physiologicalReaction>
</comment>
<evidence type="ECO:0000256" key="2">
    <source>
        <dbReference type="ARBA" id="ARBA00005982"/>
    </source>
</evidence>
<evidence type="ECO:0000256" key="23">
    <source>
        <dbReference type="ARBA" id="ARBA00036905"/>
    </source>
</evidence>
<evidence type="ECO:0000256" key="25">
    <source>
        <dbReference type="ARBA" id="ARBA00041329"/>
    </source>
</evidence>
<keyword evidence="4" id="KW-1003">Cell membrane</keyword>
<evidence type="ECO:0000256" key="33">
    <source>
        <dbReference type="ARBA" id="ARBA00050915"/>
    </source>
</evidence>
<dbReference type="PROSITE" id="PS01022">
    <property type="entry name" value="PTR2_1"/>
    <property type="match status" value="1"/>
</dbReference>
<evidence type="ECO:0000256" key="7">
    <source>
        <dbReference type="ARBA" id="ARBA00022856"/>
    </source>
</evidence>
<dbReference type="FunFam" id="1.20.1250.20:FF:000205">
    <property type="entry name" value="Solute carrier family 15 oligopeptide transporter member 1"/>
    <property type="match status" value="1"/>
</dbReference>
<dbReference type="AlphaFoldDB" id="A0A8C2N1S6"/>
<comment type="catalytic activity">
    <reaction evidence="44">
        <text>L-alanyl-L-leucyl-L-alanine(out) + H(+)(out) = L-alanyl-L-leucyl-L-alanine(in) + H(+)(in)</text>
        <dbReference type="Rhea" id="RHEA:71723"/>
        <dbReference type="ChEBI" id="CHEBI:15378"/>
        <dbReference type="ChEBI" id="CHEBI:191212"/>
    </reaction>
    <physiologicalReaction direction="left-to-right" evidence="44">
        <dbReference type="Rhea" id="RHEA:71724"/>
    </physiologicalReaction>
</comment>
<feature type="transmembrane region" description="Helical" evidence="47">
    <location>
        <begin position="330"/>
        <end position="349"/>
    </location>
</feature>
<comment type="catalytic activity">
    <reaction evidence="21">
        <text>glycyl-L-glutamine(out) + H(+)(out) = glycyl-L-glutamine(in) + H(+)(in)</text>
        <dbReference type="Rhea" id="RHEA:71671"/>
        <dbReference type="ChEBI" id="CHEBI:15378"/>
        <dbReference type="ChEBI" id="CHEBI:74392"/>
    </reaction>
    <physiologicalReaction direction="left-to-right" evidence="21">
        <dbReference type="Rhea" id="RHEA:71672"/>
    </physiologicalReaction>
    <physiologicalReaction direction="right-to-left" evidence="21">
        <dbReference type="Rhea" id="RHEA:71673"/>
    </physiologicalReaction>
</comment>
<sequence length="709" mass="78822">MGMSKSRSCFGYPLSIFFIVVNEFCERFSYYGMRALLVLYFRNFIGWDDDLSTAIYHTFAALCYLTPILGALIADSWLGKFKTIISLSIVYTIGQAVIAVSSINDLTDHDHNGTPDSLPVHVALSMIGLVLIAFGTGGIKPCVSAFGGDQFEEGQEKQRNQFFSIFYLAINAGSLLSTIITPILRVQQCGIHSQQACYPLAFGVPAALMAVSLIVFVLGSGMYKKFQPQGNVMSKVAKCIGFAIKNRFRHRSKAFPKREHWLDWAKEKYDERLISQIKMVMKVMFLYIPLPMFWALFDQQGSRWTLQATTMSGKIGAIEIQPDQMQTVNAILIVIMVPIMDAVVYPLIAKCGLNFTSLKKMTVGMFLASMAFVAAAIVQVEIDKTLPVFPGGNEVQIKALNIGDNNMTVYFPGSSVTLDQMSQTNNFMTFDADKLTSINISSPGSPSVTTVVYNFETGHRYTLLVWGPSNFFVVKDGLNQKPEKGENGIRFVNTLNEMLSITMSGKVFENIPTNNASSYQFFPSGVKDFTINGTEIGPNCPRDFKSSNLDFGSAYTYVIRRMSNGCLEVKEFEDIPPNTVNMALQIPQYFLLTCGEVVFSVTGLEFSYSQAPSNMKSVLQAGWLLTVAVGNIIVLIVAGAGHFEKQWAEYILFASLLLVVCVIFAIMARFYTYVNPAEVEAQFDEDEKKKNLEKDNPYATLEPVKQTNM</sequence>
<comment type="catalytic activity">
    <reaction evidence="42">
        <text>L-alanyl-L-aspartate(out) + 2 H(+)(out) = L-alanyl-L-aspartate(in) + 2 H(+)(in)</text>
        <dbReference type="Rhea" id="RHEA:71695"/>
        <dbReference type="ChEBI" id="CHEBI:15378"/>
        <dbReference type="ChEBI" id="CHEBI:74363"/>
    </reaction>
    <physiologicalReaction direction="left-to-right" evidence="42">
        <dbReference type="Rhea" id="RHEA:71696"/>
    </physiologicalReaction>
</comment>
<reference evidence="48" key="2">
    <citation type="submission" date="2025-09" db="UniProtKB">
        <authorList>
            <consortium name="Ensembl"/>
        </authorList>
    </citation>
    <scope>IDENTIFICATION</scope>
</reference>
<dbReference type="GO" id="GO:0016324">
    <property type="term" value="C:apical plasma membrane"/>
    <property type="evidence" value="ECO:0007669"/>
    <property type="project" value="UniProtKB-SubCell"/>
</dbReference>
<dbReference type="Pfam" id="PF00854">
    <property type="entry name" value="PTR2"/>
    <property type="match status" value="2"/>
</dbReference>
<dbReference type="GO" id="GO:0015031">
    <property type="term" value="P:protein transport"/>
    <property type="evidence" value="ECO:0007669"/>
    <property type="project" value="UniProtKB-KW"/>
</dbReference>
<dbReference type="InterPro" id="IPR036259">
    <property type="entry name" value="MFS_trans_sf"/>
</dbReference>
<comment type="catalytic activity">
    <reaction evidence="37">
        <text>L-alanyl-L-prolylglycine(out) + H(+)(out) = L-alanyl-L-prolylglycine(in) + H(+)(in)</text>
        <dbReference type="Rhea" id="RHEA:64432"/>
        <dbReference type="ChEBI" id="CHEBI:15378"/>
        <dbReference type="ChEBI" id="CHEBI:155849"/>
    </reaction>
    <physiologicalReaction direction="left-to-right" evidence="37">
        <dbReference type="Rhea" id="RHEA:64433"/>
    </physiologicalReaction>
</comment>
<evidence type="ECO:0000256" key="14">
    <source>
        <dbReference type="ARBA" id="ARBA00023617"/>
    </source>
</evidence>
<keyword evidence="11" id="KW-0325">Glycoprotein</keyword>
<dbReference type="FunFam" id="1.20.1250.20:FF:000049">
    <property type="entry name" value="Solute carrier family 15 member 2"/>
    <property type="match status" value="1"/>
</dbReference>
<keyword evidence="9 47" id="KW-1133">Transmembrane helix</keyword>
<comment type="catalytic activity">
    <reaction evidence="32">
        <text>L-alanyl-L-valine(out) + H(+)(out) = L-alanyl-L-valine(in) + H(+)(in)</text>
        <dbReference type="Rhea" id="RHEA:72615"/>
        <dbReference type="ChEBI" id="CHEBI:15378"/>
        <dbReference type="ChEBI" id="CHEBI:192471"/>
    </reaction>
    <physiologicalReaction direction="left-to-right" evidence="32">
        <dbReference type="Rhea" id="RHEA:72616"/>
    </physiologicalReaction>
</comment>
<comment type="subcellular location">
    <subcellularLocation>
        <location evidence="1">Apical cell membrane</location>
        <topology evidence="1">Multi-pass membrane protein</topology>
    </subcellularLocation>
    <subcellularLocation>
        <location evidence="46">Membrane</location>
        <topology evidence="46">Multi-pass membrane protein</topology>
    </subcellularLocation>
</comment>
<comment type="catalytic activity">
    <reaction evidence="36">
        <text>L-alanyl-L-lysine(out) + H(+)(out) = L-alanyl-L-lysine(in) + H(+)(in)</text>
        <dbReference type="Rhea" id="RHEA:72611"/>
        <dbReference type="ChEBI" id="CHEBI:15378"/>
        <dbReference type="ChEBI" id="CHEBI:192470"/>
    </reaction>
    <physiologicalReaction direction="left-to-right" evidence="36">
        <dbReference type="Rhea" id="RHEA:72612"/>
    </physiologicalReaction>
</comment>
<dbReference type="PANTHER" id="PTHR11654">
    <property type="entry name" value="OLIGOPEPTIDE TRANSPORTER-RELATED"/>
    <property type="match status" value="1"/>
</dbReference>
<keyword evidence="7" id="KW-0571">Peptide transport</keyword>
<evidence type="ECO:0000256" key="47">
    <source>
        <dbReference type="SAM" id="Phobius"/>
    </source>
</evidence>
<feature type="transmembrane region" description="Helical" evidence="47">
    <location>
        <begin position="650"/>
        <end position="671"/>
    </location>
</feature>
<evidence type="ECO:0000256" key="27">
    <source>
        <dbReference type="ARBA" id="ARBA00043099"/>
    </source>
</evidence>
<dbReference type="OMA" id="FMTFDAD"/>
<comment type="catalytic activity">
    <reaction evidence="40">
        <text>L-leucyl-L-leucine(out) + H(+)(out) = L-leucyl-L-leucine(in) + H(+)(in)</text>
        <dbReference type="Rhea" id="RHEA:71715"/>
        <dbReference type="ChEBI" id="CHEBI:15378"/>
        <dbReference type="ChEBI" id="CHEBI:191208"/>
    </reaction>
    <physiologicalReaction direction="left-to-right" evidence="40">
        <dbReference type="Rhea" id="RHEA:71716"/>
    </physiologicalReaction>
</comment>
<feature type="transmembrane region" description="Helical" evidence="47">
    <location>
        <begin position="53"/>
        <end position="72"/>
    </location>
</feature>
<evidence type="ECO:0000256" key="34">
    <source>
        <dbReference type="ARBA" id="ARBA00051307"/>
    </source>
</evidence>
<dbReference type="GO" id="GO:0071916">
    <property type="term" value="F:dipeptide transmembrane transporter activity"/>
    <property type="evidence" value="ECO:0007669"/>
    <property type="project" value="Ensembl"/>
</dbReference>
<comment type="catalytic activity">
    <reaction evidence="16">
        <text>glycyl-L-leucine(out) + H(+)(out) = glycyl-L-leucine(in) + H(+)(in)</text>
        <dbReference type="Rhea" id="RHEA:71675"/>
        <dbReference type="ChEBI" id="CHEBI:15378"/>
        <dbReference type="ChEBI" id="CHEBI:143163"/>
    </reaction>
    <physiologicalReaction direction="left-to-right" evidence="16">
        <dbReference type="Rhea" id="RHEA:71676"/>
    </physiologicalReaction>
</comment>
<evidence type="ECO:0000256" key="38">
    <source>
        <dbReference type="ARBA" id="ARBA00051804"/>
    </source>
</evidence>
<accession>A0A8C2N1S6</accession>
<evidence type="ECO:0000256" key="20">
    <source>
        <dbReference type="ARBA" id="ARBA00036515"/>
    </source>
</evidence>
<comment type="catalytic activity">
    <reaction evidence="35">
        <text>L-phenylalanyl-L-leucine(out) + H(+)(out) = L-phenylalanyl-L-leucine(in) + H(+)(in)</text>
        <dbReference type="Rhea" id="RHEA:71699"/>
        <dbReference type="ChEBI" id="CHEBI:15378"/>
        <dbReference type="ChEBI" id="CHEBI:190710"/>
    </reaction>
    <physiologicalReaction direction="left-to-right" evidence="35">
        <dbReference type="Rhea" id="RHEA:71700"/>
    </physiologicalReaction>
</comment>
<evidence type="ECO:0000256" key="31">
    <source>
        <dbReference type="ARBA" id="ARBA00050377"/>
    </source>
</evidence>
<name>A0A8C2N1S6_CRIGR</name>
<evidence type="ECO:0000256" key="26">
    <source>
        <dbReference type="ARBA" id="ARBA00042837"/>
    </source>
</evidence>
<reference evidence="48" key="1">
    <citation type="submission" date="2025-08" db="UniProtKB">
        <authorList>
            <consortium name="Ensembl"/>
        </authorList>
    </citation>
    <scope>IDENTIFICATION</scope>
</reference>
<dbReference type="GO" id="GO:0042937">
    <property type="term" value="F:tripeptide transmembrane transporter activity"/>
    <property type="evidence" value="ECO:0007669"/>
    <property type="project" value="Ensembl"/>
</dbReference>
<evidence type="ECO:0000256" key="40">
    <source>
        <dbReference type="ARBA" id="ARBA00052105"/>
    </source>
</evidence>
<keyword evidence="3 46" id="KW-0813">Transport</keyword>
<evidence type="ECO:0000256" key="36">
    <source>
        <dbReference type="ARBA" id="ARBA00051565"/>
    </source>
</evidence>
<evidence type="ECO:0000256" key="43">
    <source>
        <dbReference type="ARBA" id="ARBA00052549"/>
    </source>
</evidence>
<protein>
    <recommendedName>
        <fullName evidence="24">Solute carrier family 15 member 1</fullName>
    </recommendedName>
    <alternativeName>
        <fullName evidence="27">Intestinal H(+)/peptide cotransporter</fullName>
    </alternativeName>
    <alternativeName>
        <fullName evidence="25">Oligopeptide transporter, small intestine isoform</fullName>
    </alternativeName>
    <alternativeName>
        <fullName evidence="26">Peptide transporter 1</fullName>
    </alternativeName>
    <alternativeName>
        <fullName evidence="45">Proton-coupled dipeptide cotransporter</fullName>
    </alternativeName>
</protein>
<comment type="catalytic activity">
    <reaction evidence="12">
        <text>glycyl-sarcosine(out) + H(+)(out) = glycyl-sarcosine(in) + H(+)(in)</text>
        <dbReference type="Rhea" id="RHEA:64396"/>
        <dbReference type="ChEBI" id="CHEBI:15378"/>
        <dbReference type="ChEBI" id="CHEBI:155838"/>
    </reaction>
    <physiologicalReaction direction="left-to-right" evidence="12">
        <dbReference type="Rhea" id="RHEA:64397"/>
    </physiologicalReaction>
</comment>
<comment type="catalytic activity">
    <reaction evidence="34">
        <text>L-tyrosylglycine(out) + H(+)(out) = L-tyrosylglycine(in) + H(+)(in)</text>
        <dbReference type="Rhea" id="RHEA:71711"/>
        <dbReference type="ChEBI" id="CHEBI:15378"/>
        <dbReference type="ChEBI" id="CHEBI:191210"/>
    </reaction>
    <physiologicalReaction direction="left-to-right" evidence="34">
        <dbReference type="Rhea" id="RHEA:71712"/>
    </physiologicalReaction>
</comment>
<organism evidence="48 49">
    <name type="scientific">Cricetulus griseus</name>
    <name type="common">Chinese hamster</name>
    <name type="synonym">Cricetulus barabensis griseus</name>
    <dbReference type="NCBI Taxonomy" id="10029"/>
    <lineage>
        <taxon>Eukaryota</taxon>
        <taxon>Metazoa</taxon>
        <taxon>Chordata</taxon>
        <taxon>Craniata</taxon>
        <taxon>Vertebrata</taxon>
        <taxon>Euteleostomi</taxon>
        <taxon>Mammalia</taxon>
        <taxon>Eutheria</taxon>
        <taxon>Euarchontoglires</taxon>
        <taxon>Glires</taxon>
        <taxon>Rodentia</taxon>
        <taxon>Myomorpha</taxon>
        <taxon>Muroidea</taxon>
        <taxon>Cricetidae</taxon>
        <taxon>Cricetinae</taxon>
        <taxon>Cricetulus</taxon>
    </lineage>
</organism>
<dbReference type="GO" id="GO:0005903">
    <property type="term" value="C:brush border"/>
    <property type="evidence" value="ECO:0007669"/>
    <property type="project" value="Ensembl"/>
</dbReference>
<evidence type="ECO:0000256" key="39">
    <source>
        <dbReference type="ARBA" id="ARBA00052040"/>
    </source>
</evidence>
<evidence type="ECO:0000256" key="6">
    <source>
        <dbReference type="ARBA" id="ARBA00022847"/>
    </source>
</evidence>
<keyword evidence="6" id="KW-0769">Symport</keyword>
<gene>
    <name evidence="48" type="primary">Slc15a1</name>
</gene>
<dbReference type="GO" id="GO:0005427">
    <property type="term" value="F:proton-dependent oligopeptide secondary active transmembrane transporter activity"/>
    <property type="evidence" value="ECO:0007669"/>
    <property type="project" value="Ensembl"/>
</dbReference>
<comment type="catalytic activity">
    <reaction evidence="31">
        <text>L-lysyl-glycine(out) + H(+)(out) = L-lysyl-glycine(in) + H(+)(in)</text>
        <dbReference type="Rhea" id="RHEA:71679"/>
        <dbReference type="ChEBI" id="CHEBI:15378"/>
        <dbReference type="ChEBI" id="CHEBI:191202"/>
    </reaction>
    <physiologicalReaction direction="left-to-right" evidence="31">
        <dbReference type="Rhea" id="RHEA:71680"/>
    </physiologicalReaction>
    <physiologicalReaction direction="right-to-left" evidence="31">
        <dbReference type="Rhea" id="RHEA:71681"/>
    </physiologicalReaction>
</comment>
<evidence type="ECO:0000256" key="37">
    <source>
        <dbReference type="ARBA" id="ARBA00051580"/>
    </source>
</evidence>
<evidence type="ECO:0000313" key="49">
    <source>
        <dbReference type="Proteomes" id="UP000694386"/>
    </source>
</evidence>
<dbReference type="GO" id="GO:0015333">
    <property type="term" value="F:peptide:proton symporter activity"/>
    <property type="evidence" value="ECO:0007669"/>
    <property type="project" value="Ensembl"/>
</dbReference>
<evidence type="ECO:0000256" key="41">
    <source>
        <dbReference type="ARBA" id="ARBA00052153"/>
    </source>
</evidence>
<comment type="subunit">
    <text evidence="14">Interacts (via extracellular domain region) with trypsin.</text>
</comment>
<dbReference type="GO" id="GO:0140206">
    <property type="term" value="P:dipeptide import across plasma membrane"/>
    <property type="evidence" value="ECO:0007669"/>
    <property type="project" value="Ensembl"/>
</dbReference>
<feature type="transmembrane region" description="Helical" evidence="47">
    <location>
        <begin position="279"/>
        <end position="297"/>
    </location>
</feature>
<comment type="catalytic activity">
    <reaction evidence="15">
        <text>carnosine(out) + H(+)(out) = carnosine(in) + H(+)(in)</text>
        <dbReference type="Rhea" id="RHEA:64404"/>
        <dbReference type="ChEBI" id="CHEBI:15378"/>
        <dbReference type="ChEBI" id="CHEBI:57485"/>
    </reaction>
    <physiologicalReaction direction="left-to-right" evidence="15">
        <dbReference type="Rhea" id="RHEA:64405"/>
    </physiologicalReaction>
</comment>
<proteinExistence type="inferred from homology"/>
<evidence type="ECO:0000256" key="1">
    <source>
        <dbReference type="ARBA" id="ARBA00004424"/>
    </source>
</evidence>
<evidence type="ECO:0000256" key="17">
    <source>
        <dbReference type="ARBA" id="ARBA00036064"/>
    </source>
</evidence>
<dbReference type="GeneTree" id="ENSGT00940000155995"/>
<evidence type="ECO:0000256" key="4">
    <source>
        <dbReference type="ARBA" id="ARBA00022475"/>
    </source>
</evidence>
<comment type="catalytic activity">
    <reaction evidence="23">
        <text>glycylglycyl-L-isoleucine(out) + H(+)(out) = glycylglycyl-L-isoleucine(in) + H(+)(in)</text>
        <dbReference type="Rhea" id="RHEA:64436"/>
        <dbReference type="ChEBI" id="CHEBI:15378"/>
        <dbReference type="ChEBI" id="CHEBI:155850"/>
    </reaction>
    <physiologicalReaction direction="left-to-right" evidence="23">
        <dbReference type="Rhea" id="RHEA:64437"/>
    </physiologicalReaction>
</comment>
<feature type="transmembrane region" description="Helical" evidence="47">
    <location>
        <begin position="12"/>
        <end position="33"/>
    </location>
</feature>
<comment type="catalytic activity">
    <reaction evidence="19">
        <text>glycyl-L-aspartate(out) + 2 H(+)(out) = glycyl-L-aspartate(in) + 2 H(+)(in)</text>
        <dbReference type="Rhea" id="RHEA:71687"/>
        <dbReference type="ChEBI" id="CHEBI:15378"/>
        <dbReference type="ChEBI" id="CHEBI:191204"/>
    </reaction>
    <physiologicalReaction direction="left-to-right" evidence="19">
        <dbReference type="Rhea" id="RHEA:71688"/>
    </physiologicalReaction>
    <physiologicalReaction direction="right-to-left" evidence="19">
        <dbReference type="Rhea" id="RHEA:71689"/>
    </physiologicalReaction>
</comment>
<comment type="catalytic activity">
    <reaction evidence="43">
        <text>L-methionyl-L-phenylalanyl-L-methionine(out) + H(+)(out) = L-methionyl-L-phenylalanyl-L-methionine(in) + H(+)(in)</text>
        <dbReference type="Rhea" id="RHEA:71719"/>
        <dbReference type="ChEBI" id="CHEBI:15378"/>
        <dbReference type="ChEBI" id="CHEBI:191211"/>
    </reaction>
    <physiologicalReaction direction="left-to-right" evidence="43">
        <dbReference type="Rhea" id="RHEA:71720"/>
    </physiologicalReaction>
</comment>
<dbReference type="PROSITE" id="PS01023">
    <property type="entry name" value="PTR2_2"/>
    <property type="match status" value="1"/>
</dbReference>
<feature type="transmembrane region" description="Helical" evidence="47">
    <location>
        <begin position="196"/>
        <end position="218"/>
    </location>
</feature>
<dbReference type="Ensembl" id="ENSCGRT00001030674.1">
    <property type="protein sequence ID" value="ENSCGRP00001026428.1"/>
    <property type="gene ID" value="ENSCGRG00001023746.1"/>
</dbReference>
<feature type="transmembrane region" description="Helical" evidence="47">
    <location>
        <begin position="84"/>
        <end position="103"/>
    </location>
</feature>
<evidence type="ECO:0000256" key="16">
    <source>
        <dbReference type="ARBA" id="ARBA00035846"/>
    </source>
</evidence>
<evidence type="ECO:0000256" key="22">
    <source>
        <dbReference type="ARBA" id="ARBA00036857"/>
    </source>
</evidence>
<dbReference type="InterPro" id="IPR018456">
    <property type="entry name" value="PTR2_symporter_CS"/>
</dbReference>
<comment type="catalytic activity">
    <reaction evidence="29">
        <text>L-alanyl-L-proline(out) + H(+)(out) = L-alanyl-L-proline(in) + H(+)(in)</text>
        <dbReference type="Rhea" id="RHEA:64420"/>
        <dbReference type="ChEBI" id="CHEBI:15378"/>
        <dbReference type="ChEBI" id="CHEBI:155848"/>
    </reaction>
    <physiologicalReaction direction="left-to-right" evidence="29">
        <dbReference type="Rhea" id="RHEA:64421"/>
    </physiologicalReaction>
</comment>
<evidence type="ECO:0000256" key="18">
    <source>
        <dbReference type="ARBA" id="ARBA00036337"/>
    </source>
</evidence>
<comment type="catalytic activity">
    <reaction evidence="38">
        <text>L-phenylalanyl-L-phenylalanine(out) + H(+)(out) = L-phenylalanyl-L-phenylalanine(in) + H(+)(in)</text>
        <dbReference type="Rhea" id="RHEA:71707"/>
        <dbReference type="ChEBI" id="CHEBI:15378"/>
        <dbReference type="ChEBI" id="CHEBI:191205"/>
    </reaction>
    <physiologicalReaction direction="left-to-right" evidence="38">
        <dbReference type="Rhea" id="RHEA:71708"/>
    </physiologicalReaction>
</comment>
<dbReference type="Gene3D" id="1.20.1250.20">
    <property type="entry name" value="MFS general substrate transporter like domains"/>
    <property type="match status" value="2"/>
</dbReference>
<dbReference type="SUPFAM" id="SSF103473">
    <property type="entry name" value="MFS general substrate transporter"/>
    <property type="match status" value="1"/>
</dbReference>
<comment type="catalytic activity">
    <reaction evidence="33">
        <text>N-acetyl-D-muramoyl-L-alanyl-D-isoglutamine(out) + 2 H(+)(out) = N-acetyl-D-muramoyl-L-alanyl-D-isoglutamine(in) + 2 H(+)(in)</text>
        <dbReference type="Rhea" id="RHEA:64408"/>
        <dbReference type="ChEBI" id="CHEBI:15378"/>
        <dbReference type="ChEBI" id="CHEBI:155830"/>
    </reaction>
</comment>
<evidence type="ECO:0000256" key="11">
    <source>
        <dbReference type="ARBA" id="ARBA00023180"/>
    </source>
</evidence>
<comment type="catalytic activity">
    <reaction evidence="22">
        <text>an L-amino acid tripeptide(out) + H(+)(out) = an L-amino acid tripeptide(in) + H(+)(in)</text>
        <dbReference type="Rhea" id="RHEA:64400"/>
        <dbReference type="ChEBI" id="CHEBI:15378"/>
        <dbReference type="ChEBI" id="CHEBI:155837"/>
    </reaction>
    <physiologicalReaction direction="left-to-right" evidence="22">
        <dbReference type="Rhea" id="RHEA:64401"/>
    </physiologicalReaction>
</comment>
<evidence type="ECO:0000256" key="30">
    <source>
        <dbReference type="ARBA" id="ARBA00050357"/>
    </source>
</evidence>
<evidence type="ECO:0000256" key="32">
    <source>
        <dbReference type="ARBA" id="ARBA00050390"/>
    </source>
</evidence>
<comment type="catalytic activity">
    <reaction evidence="20">
        <text>glycyl-L-proline(out) + H(+)(out) = glycyl-L-proline(in) + H(+)(in)</text>
        <dbReference type="Rhea" id="RHEA:64428"/>
        <dbReference type="ChEBI" id="CHEBI:15378"/>
        <dbReference type="ChEBI" id="CHEBI:73779"/>
    </reaction>
    <physiologicalReaction direction="left-to-right" evidence="20">
        <dbReference type="Rhea" id="RHEA:64429"/>
    </physiologicalReaction>
</comment>
<evidence type="ECO:0000256" key="42">
    <source>
        <dbReference type="ARBA" id="ARBA00052370"/>
    </source>
</evidence>
<keyword evidence="8" id="KW-0653">Protein transport</keyword>
<evidence type="ECO:0000256" key="12">
    <source>
        <dbReference type="ARBA" id="ARBA00023494"/>
    </source>
</evidence>
<comment type="catalytic activity">
    <reaction evidence="41">
        <text>L-leucyl-L-proline(out) + H(+)(out) = L-leucyl-L-proline(in) + H(+)(in)</text>
        <dbReference type="Rhea" id="RHEA:64424"/>
        <dbReference type="ChEBI" id="CHEBI:15378"/>
        <dbReference type="ChEBI" id="CHEBI:155847"/>
    </reaction>
    <physiologicalReaction direction="left-to-right" evidence="41">
        <dbReference type="Rhea" id="RHEA:64425"/>
    </physiologicalReaction>
</comment>
<feature type="transmembrane region" description="Helical" evidence="47">
    <location>
        <begin position="123"/>
        <end position="143"/>
    </location>
</feature>
<evidence type="ECO:0000256" key="24">
    <source>
        <dbReference type="ARBA" id="ARBA00041093"/>
    </source>
</evidence>
<feature type="transmembrane region" description="Helical" evidence="47">
    <location>
        <begin position="164"/>
        <end position="184"/>
    </location>
</feature>
<dbReference type="Proteomes" id="UP000694386">
    <property type="component" value="Unplaced"/>
</dbReference>
<evidence type="ECO:0000256" key="5">
    <source>
        <dbReference type="ARBA" id="ARBA00022692"/>
    </source>
</evidence>
<comment type="catalytic activity">
    <reaction evidence="30">
        <text>L-aspartyl-glycine(out) + 2 H(+)(out) = L-aspartyl-glycine(in) + 2 H(+)(in)</text>
        <dbReference type="Rhea" id="RHEA:71683"/>
        <dbReference type="ChEBI" id="CHEBI:15378"/>
        <dbReference type="ChEBI" id="CHEBI:191203"/>
    </reaction>
    <physiologicalReaction direction="left-to-right" evidence="30">
        <dbReference type="Rhea" id="RHEA:71684"/>
    </physiologicalReaction>
</comment>
<dbReference type="InterPro" id="IPR004768">
    <property type="entry name" value="Oligopep_transport"/>
</dbReference>
<dbReference type="NCBIfam" id="TIGR00926">
    <property type="entry name" value="2A1704"/>
    <property type="match status" value="1"/>
</dbReference>
<dbReference type="InterPro" id="IPR000109">
    <property type="entry name" value="POT_fam"/>
</dbReference>
<evidence type="ECO:0000256" key="13">
    <source>
        <dbReference type="ARBA" id="ARBA00023522"/>
    </source>
</evidence>
<evidence type="ECO:0000256" key="35">
    <source>
        <dbReference type="ARBA" id="ARBA00051459"/>
    </source>
</evidence>
<comment type="similarity">
    <text evidence="2 46">Belongs to the major facilitator superfamily. Proton-dependent oligopeptide transporter (POT/PTR) (TC 2.A.17) family.</text>
</comment>
<evidence type="ECO:0000256" key="46">
    <source>
        <dbReference type="RuleBase" id="RU003755"/>
    </source>
</evidence>
<evidence type="ECO:0000256" key="45">
    <source>
        <dbReference type="ARBA" id="ARBA00083697"/>
    </source>
</evidence>
<evidence type="ECO:0000256" key="9">
    <source>
        <dbReference type="ARBA" id="ARBA00022989"/>
    </source>
</evidence>
<comment type="catalytic activity">
    <reaction evidence="39">
        <text>N(alpha)-formyl-L-methionyl-L-leucyl-L-phenylalanine(out) + 2 H(+)(out) = N(alpha)-formyl-L-methionyl-L-leucyl-L-phenylalanine(in) + 2 H(+)(in)</text>
        <dbReference type="Rhea" id="RHEA:75399"/>
        <dbReference type="ChEBI" id="CHEBI:15378"/>
        <dbReference type="ChEBI" id="CHEBI:194314"/>
    </reaction>
</comment>
<evidence type="ECO:0000256" key="19">
    <source>
        <dbReference type="ARBA" id="ARBA00036347"/>
    </source>
</evidence>
<evidence type="ECO:0000256" key="8">
    <source>
        <dbReference type="ARBA" id="ARBA00022927"/>
    </source>
</evidence>
<feature type="transmembrane region" description="Helical" evidence="47">
    <location>
        <begin position="621"/>
        <end position="643"/>
    </location>
</feature>
<evidence type="ECO:0000256" key="28">
    <source>
        <dbReference type="ARBA" id="ARBA00045775"/>
    </source>
</evidence>
<keyword evidence="10 47" id="KW-0472">Membrane</keyword>
<comment type="catalytic activity">
    <reaction evidence="18">
        <text>glycylglycyl-L-proline(out) + H(+)(out) = glycylglycyl-L-proline(in) + H(+)(in)</text>
        <dbReference type="Rhea" id="RHEA:64440"/>
        <dbReference type="ChEBI" id="CHEBI:15378"/>
        <dbReference type="ChEBI" id="CHEBI:155851"/>
    </reaction>
    <physiologicalReaction direction="left-to-right" evidence="18">
        <dbReference type="Rhea" id="RHEA:64441"/>
    </physiologicalReaction>
</comment>